<organism evidence="4 5">
    <name type="scientific">Paenibacillus harenae</name>
    <dbReference type="NCBI Taxonomy" id="306543"/>
    <lineage>
        <taxon>Bacteria</taxon>
        <taxon>Bacillati</taxon>
        <taxon>Bacillota</taxon>
        <taxon>Bacilli</taxon>
        <taxon>Bacillales</taxon>
        <taxon>Paenibacillaceae</taxon>
        <taxon>Paenibacillus</taxon>
    </lineage>
</organism>
<evidence type="ECO:0000256" key="2">
    <source>
        <dbReference type="PROSITE-ProRule" id="PRU00335"/>
    </source>
</evidence>
<evidence type="ECO:0000313" key="4">
    <source>
        <dbReference type="EMBL" id="MDQ0112926.1"/>
    </source>
</evidence>
<accession>A0ABT9TZX8</accession>
<proteinExistence type="predicted"/>
<evidence type="ECO:0000313" key="5">
    <source>
        <dbReference type="Proteomes" id="UP001229346"/>
    </source>
</evidence>
<keyword evidence="1 2" id="KW-0238">DNA-binding</keyword>
<sequence length="226" mass="25827">MSNRMEEQEPVEKWLQELLKLDEAEHSMTEKQLKIVQAAADIFAQKGFAASSTSEIAQRAGVAEGTIFRHYKTKKDLLLSIVTPVMAKLIAPFVLRDFNKVLDSKYDSYDQLLRAIIVNRIEFLEKHMQIFKIFIQEIPFHPDLQEQFQKLILSKVLEKLTVSVEKFQRDGSLIGWSPLTIIRLSVSSLIGYVLARTLFGAKDSVNWDDEAEREATITFILKGLAP</sequence>
<dbReference type="EMBL" id="JAUSSU010000004">
    <property type="protein sequence ID" value="MDQ0112926.1"/>
    <property type="molecule type" value="Genomic_DNA"/>
</dbReference>
<dbReference type="PROSITE" id="PS50977">
    <property type="entry name" value="HTH_TETR_2"/>
    <property type="match status" value="1"/>
</dbReference>
<dbReference type="Proteomes" id="UP001229346">
    <property type="component" value="Unassembled WGS sequence"/>
</dbReference>
<evidence type="ECO:0000256" key="1">
    <source>
        <dbReference type="ARBA" id="ARBA00023125"/>
    </source>
</evidence>
<comment type="caution">
    <text evidence="4">The sequence shown here is derived from an EMBL/GenBank/DDBJ whole genome shotgun (WGS) entry which is preliminary data.</text>
</comment>
<dbReference type="PANTHER" id="PTHR30055:SF222">
    <property type="entry name" value="REGULATORY PROTEIN"/>
    <property type="match status" value="1"/>
</dbReference>
<protein>
    <submittedName>
        <fullName evidence="4">AcrR family transcriptional regulator</fullName>
    </submittedName>
</protein>
<feature type="domain" description="HTH tetR-type" evidence="3">
    <location>
        <begin position="29"/>
        <end position="89"/>
    </location>
</feature>
<dbReference type="PRINTS" id="PR00455">
    <property type="entry name" value="HTHTETR"/>
</dbReference>
<reference evidence="4 5" key="1">
    <citation type="submission" date="2023-07" db="EMBL/GenBank/DDBJ databases">
        <title>Sorghum-associated microbial communities from plants grown in Nebraska, USA.</title>
        <authorList>
            <person name="Schachtman D."/>
        </authorList>
    </citation>
    <scope>NUCLEOTIDE SEQUENCE [LARGE SCALE GENOMIC DNA]</scope>
    <source>
        <strain evidence="4 5">CC482</strain>
    </source>
</reference>
<feature type="DNA-binding region" description="H-T-H motif" evidence="2">
    <location>
        <begin position="52"/>
        <end position="71"/>
    </location>
</feature>
<gene>
    <name evidence="4" type="ORF">J2T15_002361</name>
</gene>
<dbReference type="SUPFAM" id="SSF48498">
    <property type="entry name" value="Tetracyclin repressor-like, C-terminal domain"/>
    <property type="match status" value="1"/>
</dbReference>
<dbReference type="InterPro" id="IPR009057">
    <property type="entry name" value="Homeodomain-like_sf"/>
</dbReference>
<dbReference type="SUPFAM" id="SSF46689">
    <property type="entry name" value="Homeodomain-like"/>
    <property type="match status" value="1"/>
</dbReference>
<name>A0ABT9TZX8_PAEHA</name>
<dbReference type="PANTHER" id="PTHR30055">
    <property type="entry name" value="HTH-TYPE TRANSCRIPTIONAL REGULATOR RUTR"/>
    <property type="match status" value="1"/>
</dbReference>
<dbReference type="InterPro" id="IPR036271">
    <property type="entry name" value="Tet_transcr_reg_TetR-rel_C_sf"/>
</dbReference>
<dbReference type="InterPro" id="IPR050109">
    <property type="entry name" value="HTH-type_TetR-like_transc_reg"/>
</dbReference>
<evidence type="ECO:0000259" key="3">
    <source>
        <dbReference type="PROSITE" id="PS50977"/>
    </source>
</evidence>
<dbReference type="Pfam" id="PF00440">
    <property type="entry name" value="TetR_N"/>
    <property type="match status" value="1"/>
</dbReference>
<keyword evidence="5" id="KW-1185">Reference proteome</keyword>
<dbReference type="InterPro" id="IPR001647">
    <property type="entry name" value="HTH_TetR"/>
</dbReference>
<dbReference type="Gene3D" id="1.10.357.10">
    <property type="entry name" value="Tetracycline Repressor, domain 2"/>
    <property type="match status" value="1"/>
</dbReference>